<feature type="region of interest" description="Disordered" evidence="3">
    <location>
        <begin position="320"/>
        <end position="368"/>
    </location>
</feature>
<dbReference type="SMART" id="SM00751">
    <property type="entry name" value="BSD"/>
    <property type="match status" value="1"/>
</dbReference>
<dbReference type="Pfam" id="PF10273">
    <property type="entry name" value="WGG"/>
    <property type="match status" value="1"/>
</dbReference>
<feature type="region of interest" description="Disordered" evidence="3">
    <location>
        <begin position="131"/>
        <end position="185"/>
    </location>
</feature>
<evidence type="ECO:0000256" key="2">
    <source>
        <dbReference type="ARBA" id="ARBA00022552"/>
    </source>
</evidence>
<dbReference type="PANTHER" id="PTHR21250">
    <property type="entry name" value="PRE-RRNA-PROCESSING PROTEIN TSR2 HOMOLOG"/>
    <property type="match status" value="1"/>
</dbReference>
<reference evidence="5" key="1">
    <citation type="submission" date="2021-03" db="EMBL/GenBank/DDBJ databases">
        <title>Comparative genomics and phylogenomic investigation of the class Geoglossomycetes provide insights into ecological specialization and systematics.</title>
        <authorList>
            <person name="Melie T."/>
            <person name="Pirro S."/>
            <person name="Miller A.N."/>
            <person name="Quandt A."/>
        </authorList>
    </citation>
    <scope>NUCLEOTIDE SEQUENCE</scope>
    <source>
        <strain evidence="5">GBOQ0MN5Z8</strain>
    </source>
</reference>
<keyword evidence="2" id="KW-0698">rRNA processing</keyword>
<evidence type="ECO:0000256" key="3">
    <source>
        <dbReference type="SAM" id="MobiDB-lite"/>
    </source>
</evidence>
<organism evidence="5 6">
    <name type="scientific">Glutinoglossum americanum</name>
    <dbReference type="NCBI Taxonomy" id="1670608"/>
    <lineage>
        <taxon>Eukaryota</taxon>
        <taxon>Fungi</taxon>
        <taxon>Dikarya</taxon>
        <taxon>Ascomycota</taxon>
        <taxon>Pezizomycotina</taxon>
        <taxon>Geoglossomycetes</taxon>
        <taxon>Geoglossales</taxon>
        <taxon>Geoglossaceae</taxon>
        <taxon>Glutinoglossum</taxon>
    </lineage>
</organism>
<evidence type="ECO:0000259" key="4">
    <source>
        <dbReference type="PROSITE" id="PS50858"/>
    </source>
</evidence>
<dbReference type="OrthoDB" id="73788at2759"/>
<feature type="compositionally biased region" description="Acidic residues" evidence="3">
    <location>
        <begin position="539"/>
        <end position="552"/>
    </location>
</feature>
<dbReference type="Gene3D" id="1.10.3970.10">
    <property type="entry name" value="BSD domain"/>
    <property type="match status" value="1"/>
</dbReference>
<dbReference type="EMBL" id="JAGHQL010000223">
    <property type="protein sequence ID" value="KAH0536233.1"/>
    <property type="molecule type" value="Genomic_DNA"/>
</dbReference>
<evidence type="ECO:0000313" key="6">
    <source>
        <dbReference type="Proteomes" id="UP000698800"/>
    </source>
</evidence>
<feature type="compositionally biased region" description="Low complexity" evidence="3">
    <location>
        <begin position="617"/>
        <end position="631"/>
    </location>
</feature>
<dbReference type="InterPro" id="IPR005607">
    <property type="entry name" value="BSD_dom"/>
</dbReference>
<evidence type="ECO:0000313" key="5">
    <source>
        <dbReference type="EMBL" id="KAH0536233.1"/>
    </source>
</evidence>
<dbReference type="InterPro" id="IPR035925">
    <property type="entry name" value="BSD_dom_sf"/>
</dbReference>
<dbReference type="GO" id="GO:0006364">
    <property type="term" value="P:rRNA processing"/>
    <property type="evidence" value="ECO:0007669"/>
    <property type="project" value="UniProtKB-KW"/>
</dbReference>
<dbReference type="SUPFAM" id="SSF140383">
    <property type="entry name" value="BSD domain-like"/>
    <property type="match status" value="1"/>
</dbReference>
<feature type="domain" description="BSD" evidence="4">
    <location>
        <begin position="472"/>
        <end position="524"/>
    </location>
</feature>
<dbReference type="PROSITE" id="PS50858">
    <property type="entry name" value="BSD"/>
    <property type="match status" value="1"/>
</dbReference>
<keyword evidence="6" id="KW-1185">Reference proteome</keyword>
<feature type="compositionally biased region" description="Low complexity" evidence="3">
    <location>
        <begin position="553"/>
        <end position="575"/>
    </location>
</feature>
<comment type="caution">
    <text evidence="5">The sequence shown here is derived from an EMBL/GenBank/DDBJ whole genome shotgun (WGS) entry which is preliminary data.</text>
</comment>
<dbReference type="AlphaFoldDB" id="A0A9P8HZZ1"/>
<gene>
    <name evidence="5" type="ORF">FGG08_006879</name>
</gene>
<evidence type="ECO:0000256" key="1">
    <source>
        <dbReference type="ARBA" id="ARBA00006524"/>
    </source>
</evidence>
<feature type="compositionally biased region" description="Acidic residues" evidence="3">
    <location>
        <begin position="137"/>
        <end position="163"/>
    </location>
</feature>
<sequence length="646" mass="71055">MASAHSAITPDQIQAKFELGVAIALFRWPALTLAVQNEWGGAESAGKREWFAGAVVEMFKQRPQTDLEDIETILLQVMSDEFEVNVEDGTAYQVAQEIISIRAATQEGDFSVVERMHSAWVAKSEVPTATFTKVERDDDEGDTDGDSVDLEEDSEDEDEDVQMDDASVQADPPKIRQNPEPEVDEDGFTRVVGKKKRGIQPTSQKLKVLVNTVFESHIGYMLTEEMDVAYDHIQEEALPPHEEGGKSADKETLDTEFQQAYKAISSSPWGARFGAFMGTVKKQGESYYEGARQEYSVASEQATRGFTSLTSSIISRTRSLSLSASPHEGESSSAADDSVDTHGAIDAPGTSKEGARSDSEALRESEGMLARFRSEAAKRLKEIEKAEDAADEALLKFGTNIRNFLRDAVTIAPPAEGAELGPNGEAKVLFESKGEDGKRVFHTTRFDAQLHVVHSSLDSFARDPSSPEYAGWLKDFSVDNKTEQIAKDLETYPELRSAMERLVPDKVTYRDFWKRYYFLRHVVETEEQRRKELLKGATTEDEEVNWDEDSDSDVPPASKADPSSSGKPSSVESSGTLRLSSKDARPSSPSRLKPGDEGKSHDLHSQPDSDASYDVVSGAPSGAPSHAPGSPIKKKSADDSDEEDWE</sequence>
<accession>A0A9P8HZZ1</accession>
<feature type="compositionally biased region" description="Basic and acidic residues" evidence="3">
    <location>
        <begin position="353"/>
        <end position="368"/>
    </location>
</feature>
<feature type="compositionally biased region" description="Basic and acidic residues" evidence="3">
    <location>
        <begin position="593"/>
        <end position="607"/>
    </location>
</feature>
<name>A0A9P8HZZ1_9PEZI</name>
<feature type="region of interest" description="Disordered" evidence="3">
    <location>
        <begin position="528"/>
        <end position="646"/>
    </location>
</feature>
<dbReference type="Proteomes" id="UP000698800">
    <property type="component" value="Unassembled WGS sequence"/>
</dbReference>
<comment type="similarity">
    <text evidence="1">Belongs to the TSR2 family.</text>
</comment>
<protein>
    <recommendedName>
        <fullName evidence="4">BSD domain-containing protein</fullName>
    </recommendedName>
</protein>
<dbReference type="Pfam" id="PF03909">
    <property type="entry name" value="BSD"/>
    <property type="match status" value="1"/>
</dbReference>
<proteinExistence type="inferred from homology"/>
<dbReference type="InterPro" id="IPR019398">
    <property type="entry name" value="Pre-rRNA_process_TSR2"/>
</dbReference>